<keyword evidence="2" id="KW-0812">Transmembrane</keyword>
<proteinExistence type="predicted"/>
<feature type="region of interest" description="Disordered" evidence="1">
    <location>
        <begin position="229"/>
        <end position="391"/>
    </location>
</feature>
<name>A0A7S1HT59_9EUGL</name>
<accession>A0A7S1HT59</accession>
<feature type="compositionally biased region" description="Polar residues" evidence="1">
    <location>
        <begin position="338"/>
        <end position="347"/>
    </location>
</feature>
<feature type="compositionally biased region" description="Polar residues" evidence="1">
    <location>
        <begin position="286"/>
        <end position="299"/>
    </location>
</feature>
<reference evidence="3" key="1">
    <citation type="submission" date="2021-01" db="EMBL/GenBank/DDBJ databases">
        <authorList>
            <person name="Corre E."/>
            <person name="Pelletier E."/>
            <person name="Niang G."/>
            <person name="Scheremetjew M."/>
            <person name="Finn R."/>
            <person name="Kale V."/>
            <person name="Holt S."/>
            <person name="Cochrane G."/>
            <person name="Meng A."/>
            <person name="Brown T."/>
            <person name="Cohen L."/>
        </authorList>
    </citation>
    <scope>NUCLEOTIDE SEQUENCE</scope>
    <source>
        <strain evidence="3">NIES-381</strain>
    </source>
</reference>
<feature type="transmembrane region" description="Helical" evidence="2">
    <location>
        <begin position="149"/>
        <end position="167"/>
    </location>
</feature>
<sequence>MVDAELATPWYKSKIGLALALGVVAVTCLLKAASTSDSSSLSISLLLAKIQTPSMTTKVSQPRPNQYLQTLGSIGAATLVSMSPNSNAFAVAPEAPPSVVQGSQSTSIGMPQGMEAPSLNTLSSGVDQAVRVGVVTKGNRHVGSTYDPMIMMAFGVLFTALGALLTLRKPVKEEEYKFALEGVTVNMGVDSSVPDPFAGTATAFSNGSTSPVTSMNGGISMRKLTTSASLGAMSSPESSPSPEPSAKANVEPEREVQSTPTSKPTTMKQPNVEPATAKGIKMRKLTPTSPSVNASSSEANSKREPQAQTTAISEPASDPEPGESNVEPTSEEGEIVAESTSTVNSSPADDEETMSVGSNNDPNPGSKPKPKPEPKRKPRKPKGNPKITSKNFVLKDKARALKVRDVAKFIREAKAEGRVPEMENGGRIMLLLNSSMYVLSNSARNIVNLKTTPDPNWSLTEGLVFVLSDEAESLRDLMILEASFATDLLARNVGRKLTGKLAESLSPFTQRLPGLAQLAALRLPALLPTKDGKTTIIVEQPEVVLNSLAPELNPDEVAHVDALILLIREVFGDNMAAILNGDIITLQEAQQLVEALTQGTGTQWYTNVRDAIMGELTEALDGVRSLSDEDRSTALDFFRVVLDKVWDKVLVRAEVLKAKDDERRAASAASQS</sequence>
<evidence type="ECO:0000313" key="3">
    <source>
        <dbReference type="EMBL" id="CAD8990400.1"/>
    </source>
</evidence>
<dbReference type="EMBL" id="HBGA01004369">
    <property type="protein sequence ID" value="CAD8990400.1"/>
    <property type="molecule type" value="Transcribed_RNA"/>
</dbReference>
<gene>
    <name evidence="3" type="ORF">EGYM00392_LOCUS1442</name>
</gene>
<organism evidence="3">
    <name type="scientific">Eutreptiella gymnastica</name>
    <dbReference type="NCBI Taxonomy" id="73025"/>
    <lineage>
        <taxon>Eukaryota</taxon>
        <taxon>Discoba</taxon>
        <taxon>Euglenozoa</taxon>
        <taxon>Euglenida</taxon>
        <taxon>Spirocuta</taxon>
        <taxon>Euglenophyceae</taxon>
        <taxon>Eutreptiales</taxon>
        <taxon>Eutreptiaceae</taxon>
        <taxon>Eutreptiella</taxon>
    </lineage>
</organism>
<feature type="compositionally biased region" description="Polar residues" evidence="1">
    <location>
        <begin position="257"/>
        <end position="269"/>
    </location>
</feature>
<dbReference type="AlphaFoldDB" id="A0A7S1HT59"/>
<evidence type="ECO:0000256" key="2">
    <source>
        <dbReference type="SAM" id="Phobius"/>
    </source>
</evidence>
<keyword evidence="2" id="KW-1133">Transmembrane helix</keyword>
<keyword evidence="2" id="KW-0472">Membrane</keyword>
<evidence type="ECO:0000256" key="1">
    <source>
        <dbReference type="SAM" id="MobiDB-lite"/>
    </source>
</evidence>
<protein>
    <submittedName>
        <fullName evidence="3">Uncharacterized protein</fullName>
    </submittedName>
</protein>